<reference evidence="1 2" key="1">
    <citation type="submission" date="2018-10" db="EMBL/GenBank/DDBJ databases">
        <title>A high-quality apple genome assembly.</title>
        <authorList>
            <person name="Hu J."/>
        </authorList>
    </citation>
    <scope>NUCLEOTIDE SEQUENCE [LARGE SCALE GENOMIC DNA]</scope>
    <source>
        <strain evidence="2">cv. HFTH1</strain>
        <tissue evidence="1">Young leaf</tissue>
    </source>
</reference>
<dbReference type="STRING" id="3750.A0A498I2R7"/>
<sequence length="81" mass="9031">MKHAMGDAYYTLVWFMGENSQSHISVEFDSIVAVVLENYGGSNKTTENLEGLKNRLTSWSTPVDDKGELNVTVEDAKNPCF</sequence>
<proteinExistence type="predicted"/>
<comment type="caution">
    <text evidence="1">The sequence shown here is derived from an EMBL/GenBank/DDBJ whole genome shotgun (WGS) entry which is preliminary data.</text>
</comment>
<organism evidence="1 2">
    <name type="scientific">Malus domestica</name>
    <name type="common">Apple</name>
    <name type="synonym">Pyrus malus</name>
    <dbReference type="NCBI Taxonomy" id="3750"/>
    <lineage>
        <taxon>Eukaryota</taxon>
        <taxon>Viridiplantae</taxon>
        <taxon>Streptophyta</taxon>
        <taxon>Embryophyta</taxon>
        <taxon>Tracheophyta</taxon>
        <taxon>Spermatophyta</taxon>
        <taxon>Magnoliopsida</taxon>
        <taxon>eudicotyledons</taxon>
        <taxon>Gunneridae</taxon>
        <taxon>Pentapetalae</taxon>
        <taxon>rosids</taxon>
        <taxon>fabids</taxon>
        <taxon>Rosales</taxon>
        <taxon>Rosaceae</taxon>
        <taxon>Amygdaloideae</taxon>
        <taxon>Maleae</taxon>
        <taxon>Malus</taxon>
    </lineage>
</organism>
<protein>
    <submittedName>
        <fullName evidence="1">Uncharacterized protein</fullName>
    </submittedName>
</protein>
<dbReference type="EMBL" id="RDQH01000340">
    <property type="protein sequence ID" value="RXH77460.1"/>
    <property type="molecule type" value="Genomic_DNA"/>
</dbReference>
<dbReference type="Proteomes" id="UP000290289">
    <property type="component" value="Chromosome 14"/>
</dbReference>
<name>A0A498I2R7_MALDO</name>
<accession>A0A498I2R7</accession>
<dbReference type="InterPro" id="IPR055296">
    <property type="entry name" value="SRL2-like"/>
</dbReference>
<keyword evidence="2" id="KW-1185">Reference proteome</keyword>
<evidence type="ECO:0000313" key="2">
    <source>
        <dbReference type="Proteomes" id="UP000290289"/>
    </source>
</evidence>
<dbReference type="AlphaFoldDB" id="A0A498I2R7"/>
<evidence type="ECO:0000313" key="1">
    <source>
        <dbReference type="EMBL" id="RXH77460.1"/>
    </source>
</evidence>
<dbReference type="PANTHER" id="PTHR46087">
    <property type="entry name" value="PUTATIVE, EXPRESSED-RELATED"/>
    <property type="match status" value="1"/>
</dbReference>
<dbReference type="PANTHER" id="PTHR46087:SF9">
    <property type="entry name" value="ARM REPEAT SUPERFAMILY PROTEIN"/>
    <property type="match status" value="1"/>
</dbReference>
<gene>
    <name evidence="1" type="ORF">DVH24_023734</name>
</gene>